<organism evidence="4 5">
    <name type="scientific">Christensenella hongkongensis</name>
    <dbReference type="NCBI Taxonomy" id="270498"/>
    <lineage>
        <taxon>Bacteria</taxon>
        <taxon>Bacillati</taxon>
        <taxon>Bacillota</taxon>
        <taxon>Clostridia</taxon>
        <taxon>Christensenellales</taxon>
        <taxon>Christensenellaceae</taxon>
        <taxon>Christensenella</taxon>
    </lineage>
</organism>
<keyword evidence="5" id="KW-1185">Reference proteome</keyword>
<accession>A0A0M2NJF7</accession>
<evidence type="ECO:0000313" key="4">
    <source>
        <dbReference type="EMBL" id="KKI50385.1"/>
    </source>
</evidence>
<sequence length="64" mass="7006">MLLVSMLLAVWAYSGMDYKYGPAIESVGMALVAILSCIILKEKMTKRRLAGTILVIIGLIVFCL</sequence>
<dbReference type="Proteomes" id="UP000034076">
    <property type="component" value="Unassembled WGS sequence"/>
</dbReference>
<comment type="similarity">
    <text evidence="1">Belongs to the EamA transporter family.</text>
</comment>
<evidence type="ECO:0000256" key="1">
    <source>
        <dbReference type="ARBA" id="ARBA00007362"/>
    </source>
</evidence>
<gene>
    <name evidence="4" type="ORF">CHK_2448</name>
</gene>
<dbReference type="AlphaFoldDB" id="A0A0M2NJF7"/>
<comment type="caution">
    <text evidence="4">The sequence shown here is derived from an EMBL/GenBank/DDBJ whole genome shotgun (WGS) entry which is preliminary data.</text>
</comment>
<dbReference type="Pfam" id="PF00892">
    <property type="entry name" value="EamA"/>
    <property type="match status" value="1"/>
</dbReference>
<keyword evidence="2" id="KW-0472">Membrane</keyword>
<protein>
    <recommendedName>
        <fullName evidence="3">EamA domain-containing protein</fullName>
    </recommendedName>
</protein>
<dbReference type="EMBL" id="LAYJ01000112">
    <property type="protein sequence ID" value="KKI50385.1"/>
    <property type="molecule type" value="Genomic_DNA"/>
</dbReference>
<keyword evidence="2" id="KW-0812">Transmembrane</keyword>
<keyword evidence="2" id="KW-1133">Transmembrane helix</keyword>
<dbReference type="GO" id="GO:0016020">
    <property type="term" value="C:membrane"/>
    <property type="evidence" value="ECO:0007669"/>
    <property type="project" value="InterPro"/>
</dbReference>
<dbReference type="SUPFAM" id="SSF103481">
    <property type="entry name" value="Multidrug resistance efflux transporter EmrE"/>
    <property type="match status" value="1"/>
</dbReference>
<dbReference type="InterPro" id="IPR000620">
    <property type="entry name" value="EamA_dom"/>
</dbReference>
<feature type="transmembrane region" description="Helical" evidence="2">
    <location>
        <begin position="20"/>
        <end position="40"/>
    </location>
</feature>
<feature type="domain" description="EamA" evidence="3">
    <location>
        <begin position="4"/>
        <end position="62"/>
    </location>
</feature>
<reference evidence="4 5" key="1">
    <citation type="submission" date="2015-04" db="EMBL/GenBank/DDBJ databases">
        <title>Draft genome sequence of bacteremic isolate Catabacter hongkongensis type strain HKU16T.</title>
        <authorList>
            <person name="Lau S.K."/>
            <person name="Teng J.L."/>
            <person name="Huang Y."/>
            <person name="Curreem S.O."/>
            <person name="Tsui S.K."/>
            <person name="Woo P.C."/>
        </authorList>
    </citation>
    <scope>NUCLEOTIDE SEQUENCE [LARGE SCALE GENOMIC DNA]</scope>
    <source>
        <strain evidence="4 5">HKU16</strain>
    </source>
</reference>
<name>A0A0M2NJF7_9FIRM</name>
<dbReference type="Gene3D" id="1.10.3730.20">
    <property type="match status" value="1"/>
</dbReference>
<proteinExistence type="inferred from homology"/>
<evidence type="ECO:0000313" key="5">
    <source>
        <dbReference type="Proteomes" id="UP000034076"/>
    </source>
</evidence>
<dbReference type="InterPro" id="IPR037185">
    <property type="entry name" value="EmrE-like"/>
</dbReference>
<evidence type="ECO:0000256" key="2">
    <source>
        <dbReference type="SAM" id="Phobius"/>
    </source>
</evidence>
<dbReference type="STRING" id="270498.CHK_2448"/>
<evidence type="ECO:0000259" key="3">
    <source>
        <dbReference type="Pfam" id="PF00892"/>
    </source>
</evidence>